<dbReference type="eggNOG" id="COG5607">
    <property type="taxonomic scope" value="Bacteria"/>
</dbReference>
<dbReference type="KEGG" id="paa:Paes_1030"/>
<evidence type="ECO:0000259" key="1">
    <source>
        <dbReference type="PROSITE" id="PS51708"/>
    </source>
</evidence>
<dbReference type="InterPro" id="IPR038186">
    <property type="entry name" value="CHAD_dom_sf"/>
</dbReference>
<protein>
    <submittedName>
        <fullName evidence="2">CHAD domain containing protein</fullName>
    </submittedName>
</protein>
<dbReference type="EMBL" id="CP001108">
    <property type="protein sequence ID" value="ACF46069.1"/>
    <property type="molecule type" value="Genomic_DNA"/>
</dbReference>
<dbReference type="SMART" id="SM00880">
    <property type="entry name" value="CHAD"/>
    <property type="match status" value="1"/>
</dbReference>
<dbReference type="InterPro" id="IPR007899">
    <property type="entry name" value="CHAD_dom"/>
</dbReference>
<sequence length="558" mass="63905">MVINSYIRKNHTRSSIVHNYGINPGVMRQHHQPVLFRIRSTSTISSLIEPFLLKQDASAGIEQLATSHETVTFFDTFESQARKKNKGLIKKRNRLCLIDLKTGSEIVCCDFRKNPVFFLSGETAGSPIAPLLREITTLRAWIRLCSIEERVETFKVLDENQKTIATLSVMLFAGKKAASDATADPEVIDAAIKILPVRGYDEKARELASTIEASEESAGSISFTDIYHRILASATLMPLHYSSKPSAKLDPKSDIHDSARRLLLETLQIMKINEPWLTKNIDTEFLHDYRVAIRRSRSILAQLKGIFPPQQLRYFQQELRTLAKRTNNLRDQDVYLLEADTFSNLLPAHLRDHLELFFNDLKSARRSEHRSFSRYLRSQRHELLIEAWESFLHESAPPDIAQAPNSRQSTAAIAVFTIRKAWKKVLRHGRSTSPKAMDSELHALRIDCKKLRYLLEFFSSIFPPKTIGPVIRHLKKLQDNLGQFVDLSVQQDYLDLYLANLEHKPDNTGIAAAIGGLITTLYHEREEVRNQFHTAFNHFDSNESEALFTELFHQYRNA</sequence>
<dbReference type="Proteomes" id="UP000002725">
    <property type="component" value="Chromosome"/>
</dbReference>
<reference evidence="2" key="1">
    <citation type="submission" date="2008-06" db="EMBL/GenBank/DDBJ databases">
        <title>Complete sequence of chromosome of Prosthecochloris aestuarii DSM 271.</title>
        <authorList>
            <consortium name="US DOE Joint Genome Institute"/>
            <person name="Lucas S."/>
            <person name="Copeland A."/>
            <person name="Lapidus A."/>
            <person name="Glavina del Rio T."/>
            <person name="Dalin E."/>
            <person name="Tice H."/>
            <person name="Bruce D."/>
            <person name="Goodwin L."/>
            <person name="Pitluck S."/>
            <person name="Schmutz J."/>
            <person name="Larimer F."/>
            <person name="Land M."/>
            <person name="Hauser L."/>
            <person name="Kyrpides N."/>
            <person name="Anderson I."/>
            <person name="Liu Z."/>
            <person name="Li T."/>
            <person name="Zhao F."/>
            <person name="Overmann J."/>
            <person name="Bryant D.A."/>
            <person name="Richardson P."/>
        </authorList>
    </citation>
    <scope>NUCLEOTIDE SEQUENCE [LARGE SCALE GENOMIC DNA]</scope>
    <source>
        <strain evidence="2">DSM 271</strain>
    </source>
</reference>
<dbReference type="PANTHER" id="PTHR39339:SF1">
    <property type="entry name" value="CHAD DOMAIN-CONTAINING PROTEIN"/>
    <property type="match status" value="1"/>
</dbReference>
<name>B4S7N2_PROA2</name>
<dbReference type="Gene3D" id="1.40.20.10">
    <property type="entry name" value="CHAD domain"/>
    <property type="match status" value="1"/>
</dbReference>
<dbReference type="PANTHER" id="PTHR39339">
    <property type="entry name" value="SLR1444 PROTEIN"/>
    <property type="match status" value="1"/>
</dbReference>
<keyword evidence="3" id="KW-1185">Reference proteome</keyword>
<dbReference type="HOGENOM" id="CLU_025044_0_0_10"/>
<evidence type="ECO:0000313" key="3">
    <source>
        <dbReference type="Proteomes" id="UP000002725"/>
    </source>
</evidence>
<dbReference type="RefSeq" id="WP_012505606.1">
    <property type="nucleotide sequence ID" value="NC_011059.1"/>
</dbReference>
<gene>
    <name evidence="2" type="ordered locus">Paes_1030</name>
</gene>
<dbReference type="AlphaFoldDB" id="B4S7N2"/>
<evidence type="ECO:0000313" key="2">
    <source>
        <dbReference type="EMBL" id="ACF46069.1"/>
    </source>
</evidence>
<dbReference type="PROSITE" id="PS51708">
    <property type="entry name" value="CHAD"/>
    <property type="match status" value="1"/>
</dbReference>
<proteinExistence type="predicted"/>
<dbReference type="STRING" id="290512.Paes_1030"/>
<feature type="domain" description="CHAD" evidence="1">
    <location>
        <begin position="252"/>
        <end position="541"/>
    </location>
</feature>
<accession>B4S7N2</accession>
<dbReference type="Pfam" id="PF05235">
    <property type="entry name" value="CHAD"/>
    <property type="match status" value="1"/>
</dbReference>
<organism evidence="2 3">
    <name type="scientific">Prosthecochloris aestuarii (strain DSM 271 / SK 413)</name>
    <dbReference type="NCBI Taxonomy" id="290512"/>
    <lineage>
        <taxon>Bacteria</taxon>
        <taxon>Pseudomonadati</taxon>
        <taxon>Chlorobiota</taxon>
        <taxon>Chlorobiia</taxon>
        <taxon>Chlorobiales</taxon>
        <taxon>Chlorobiaceae</taxon>
        <taxon>Prosthecochloris</taxon>
    </lineage>
</organism>